<proteinExistence type="predicted"/>
<evidence type="ECO:0000313" key="1">
    <source>
        <dbReference type="Proteomes" id="UP000887579"/>
    </source>
</evidence>
<organism evidence="1 2">
    <name type="scientific">Panagrolaimus sp. ES5</name>
    <dbReference type="NCBI Taxonomy" id="591445"/>
    <lineage>
        <taxon>Eukaryota</taxon>
        <taxon>Metazoa</taxon>
        <taxon>Ecdysozoa</taxon>
        <taxon>Nematoda</taxon>
        <taxon>Chromadorea</taxon>
        <taxon>Rhabditida</taxon>
        <taxon>Tylenchina</taxon>
        <taxon>Panagrolaimomorpha</taxon>
        <taxon>Panagrolaimoidea</taxon>
        <taxon>Panagrolaimidae</taxon>
        <taxon>Panagrolaimus</taxon>
    </lineage>
</organism>
<protein>
    <submittedName>
        <fullName evidence="2">Uncharacterized protein</fullName>
    </submittedName>
</protein>
<reference evidence="2" key="1">
    <citation type="submission" date="2022-11" db="UniProtKB">
        <authorList>
            <consortium name="WormBaseParasite"/>
        </authorList>
    </citation>
    <scope>IDENTIFICATION</scope>
</reference>
<name>A0AC34FIM5_9BILA</name>
<dbReference type="WBParaSite" id="ES5_v2.g17177.t1">
    <property type="protein sequence ID" value="ES5_v2.g17177.t1"/>
    <property type="gene ID" value="ES5_v2.g17177"/>
</dbReference>
<evidence type="ECO:0000313" key="2">
    <source>
        <dbReference type="WBParaSite" id="ES5_v2.g17177.t1"/>
    </source>
</evidence>
<dbReference type="Proteomes" id="UP000887579">
    <property type="component" value="Unplaced"/>
</dbReference>
<accession>A0AC34FIM5</accession>
<sequence length="502" mass="57940">MSSIKNFKAKNVKEDCFALVKSMENEAINVLIVGRESEKKICDVQFRTIILNVHQQQAPEFTSNLLFCQAVKSKLDSLKILNYFISDVDFVTMQTLITTNINLKLHETVLTVIYQPSNLSVGVLEKTENGYKMIDKRNVFVNPSQEDVQTIRQKIFLSWNPKKIILILHMAETQTIKKYFRDILKSKKLVVLDRNHDFDTCKLVLEKCKWLMDKSYVKFHFLPISSQHFQVGIRMKEQHFPVLNLKADEQLPYKKSATFSRIFAKSLFYGYGYRTLGLWPLNLDENCHEYEIALNVDNESFPEMNRTTVTNNMITILPIALNSSNGTHNIPVITFYANLSFICVVDKNGKYDFLDTWNGKYGKPAVIGFDEEKPKFCENATKLFATKPSNVVYDLLKIMSMPPDEIQTNEIWPFKITKDSENPVLIEFENFDGTKTAASPTFLMALLLKEHLKAIKAETGKKPKNIGFYNFDELNDAEKERVKSQLQESCKMMKVECAFFVC</sequence>